<evidence type="ECO:0000256" key="6">
    <source>
        <dbReference type="SAM" id="Phobius"/>
    </source>
</evidence>
<proteinExistence type="inferred from homology"/>
<dbReference type="PANTHER" id="PTHR33048">
    <property type="entry name" value="PTH11-LIKE INTEGRAL MEMBRANE PROTEIN (AFU_ORTHOLOGUE AFUA_5G11245)"/>
    <property type="match status" value="1"/>
</dbReference>
<dbReference type="GO" id="GO:0016020">
    <property type="term" value="C:membrane"/>
    <property type="evidence" value="ECO:0007669"/>
    <property type="project" value="UniProtKB-SubCell"/>
</dbReference>
<dbReference type="InterPro" id="IPR049326">
    <property type="entry name" value="Rhodopsin_dom_fungi"/>
</dbReference>
<evidence type="ECO:0000256" key="1">
    <source>
        <dbReference type="ARBA" id="ARBA00004141"/>
    </source>
</evidence>
<name>A0A6A6X8J0_9PLEO</name>
<reference evidence="8" key="1">
    <citation type="journal article" date="2020" name="Stud. Mycol.">
        <title>101 Dothideomycetes genomes: a test case for predicting lifestyles and emergence of pathogens.</title>
        <authorList>
            <person name="Haridas S."/>
            <person name="Albert R."/>
            <person name="Binder M."/>
            <person name="Bloem J."/>
            <person name="Labutti K."/>
            <person name="Salamov A."/>
            <person name="Andreopoulos B."/>
            <person name="Baker S."/>
            <person name="Barry K."/>
            <person name="Bills G."/>
            <person name="Bluhm B."/>
            <person name="Cannon C."/>
            <person name="Castanera R."/>
            <person name="Culley D."/>
            <person name="Daum C."/>
            <person name="Ezra D."/>
            <person name="Gonzalez J."/>
            <person name="Henrissat B."/>
            <person name="Kuo A."/>
            <person name="Liang C."/>
            <person name="Lipzen A."/>
            <person name="Lutzoni F."/>
            <person name="Magnuson J."/>
            <person name="Mondo S."/>
            <person name="Nolan M."/>
            <person name="Ohm R."/>
            <person name="Pangilinan J."/>
            <person name="Park H.-J."/>
            <person name="Ramirez L."/>
            <person name="Alfaro M."/>
            <person name="Sun H."/>
            <person name="Tritt A."/>
            <person name="Yoshinaga Y."/>
            <person name="Zwiers L.-H."/>
            <person name="Turgeon B."/>
            <person name="Goodwin S."/>
            <person name="Spatafora J."/>
            <person name="Crous P."/>
            <person name="Grigoriev I."/>
        </authorList>
    </citation>
    <scope>NUCLEOTIDE SEQUENCE</scope>
    <source>
        <strain evidence="8">CBS 109.77</strain>
    </source>
</reference>
<protein>
    <recommendedName>
        <fullName evidence="7">Rhodopsin domain-containing protein</fullName>
    </recommendedName>
</protein>
<dbReference type="Pfam" id="PF20684">
    <property type="entry name" value="Fung_rhodopsin"/>
    <property type="match status" value="1"/>
</dbReference>
<gene>
    <name evidence="8" type="ORF">K505DRAFT_362800</name>
</gene>
<evidence type="ECO:0000256" key="2">
    <source>
        <dbReference type="ARBA" id="ARBA00022692"/>
    </source>
</evidence>
<keyword evidence="4 6" id="KW-0472">Membrane</keyword>
<dbReference type="EMBL" id="MU001964">
    <property type="protein sequence ID" value="KAF2792571.1"/>
    <property type="molecule type" value="Genomic_DNA"/>
</dbReference>
<keyword evidence="9" id="KW-1185">Reference proteome</keyword>
<feature type="transmembrane region" description="Helical" evidence="6">
    <location>
        <begin position="150"/>
        <end position="174"/>
    </location>
</feature>
<evidence type="ECO:0000256" key="5">
    <source>
        <dbReference type="ARBA" id="ARBA00038359"/>
    </source>
</evidence>
<comment type="subcellular location">
    <subcellularLocation>
        <location evidence="1">Membrane</location>
        <topology evidence="1">Multi-pass membrane protein</topology>
    </subcellularLocation>
</comment>
<feature type="transmembrane region" description="Helical" evidence="6">
    <location>
        <begin position="36"/>
        <end position="57"/>
    </location>
</feature>
<dbReference type="PANTHER" id="PTHR33048:SF158">
    <property type="entry name" value="MEMBRANE PROTEIN PTH11-LIKE, PUTATIVE-RELATED"/>
    <property type="match status" value="1"/>
</dbReference>
<feature type="transmembrane region" description="Helical" evidence="6">
    <location>
        <begin position="194"/>
        <end position="221"/>
    </location>
</feature>
<feature type="transmembrane region" description="Helical" evidence="6">
    <location>
        <begin position="233"/>
        <end position="253"/>
    </location>
</feature>
<feature type="transmembrane region" description="Helical" evidence="6">
    <location>
        <begin position="117"/>
        <end position="138"/>
    </location>
</feature>
<keyword evidence="2 6" id="KW-0812">Transmembrane</keyword>
<evidence type="ECO:0000256" key="3">
    <source>
        <dbReference type="ARBA" id="ARBA00022989"/>
    </source>
</evidence>
<evidence type="ECO:0000313" key="8">
    <source>
        <dbReference type="EMBL" id="KAF2792571.1"/>
    </source>
</evidence>
<dbReference type="AlphaFoldDB" id="A0A6A6X8J0"/>
<evidence type="ECO:0000313" key="9">
    <source>
        <dbReference type="Proteomes" id="UP000799757"/>
    </source>
</evidence>
<feature type="transmembrane region" description="Helical" evidence="6">
    <location>
        <begin position="69"/>
        <end position="89"/>
    </location>
</feature>
<comment type="similarity">
    <text evidence="5">Belongs to the SAT4 family.</text>
</comment>
<accession>A0A6A6X8J0</accession>
<keyword evidence="3 6" id="KW-1133">Transmembrane helix</keyword>
<evidence type="ECO:0000256" key="4">
    <source>
        <dbReference type="ARBA" id="ARBA00023136"/>
    </source>
</evidence>
<dbReference type="OrthoDB" id="444631at2759"/>
<dbReference type="Proteomes" id="UP000799757">
    <property type="component" value="Unassembled WGS sequence"/>
</dbReference>
<evidence type="ECO:0000259" key="7">
    <source>
        <dbReference type="Pfam" id="PF20684"/>
    </source>
</evidence>
<sequence length="274" mass="30205">MSSGKPAMNPFAVAAGKVPPGLSPAERYSTYNGVPMTAVLAVIASFAAMFYCIRIHVKWVIIKRMGWDDLICTLGLAGVLVNLICFGIATTTGPLGKHVWNITLAEFLGDHFVVTGYIQQVTGSLTLGLIKLGIFLCYYDIFWPLDWCRWTIIVCSSLSSAFYLSLTIVQFYYMTARPGETLAKHFGGKMAARVTHLSIPTTSVGLVIDVILFLIPLRAIFQVQMPKKQKVRASLAFIVGFMAIIGSILSLVFKVKTYGNPDLTYHLVLVNFFM</sequence>
<organism evidence="8 9">
    <name type="scientific">Melanomma pulvis-pyrius CBS 109.77</name>
    <dbReference type="NCBI Taxonomy" id="1314802"/>
    <lineage>
        <taxon>Eukaryota</taxon>
        <taxon>Fungi</taxon>
        <taxon>Dikarya</taxon>
        <taxon>Ascomycota</taxon>
        <taxon>Pezizomycotina</taxon>
        <taxon>Dothideomycetes</taxon>
        <taxon>Pleosporomycetidae</taxon>
        <taxon>Pleosporales</taxon>
        <taxon>Melanommataceae</taxon>
        <taxon>Melanomma</taxon>
    </lineage>
</organism>
<dbReference type="InterPro" id="IPR052337">
    <property type="entry name" value="SAT4-like"/>
</dbReference>
<feature type="domain" description="Rhodopsin" evidence="7">
    <location>
        <begin position="53"/>
        <end position="269"/>
    </location>
</feature>